<sequence length="457" mass="49221">MSSSSSTSSPAETIARAAREAFEASQLVDPEKRNDALRSIKDVLKENKDEILAANEKDMEAARPLVESGHLSSSLVSRLSLSRPGKFEAMLSGIDEVVALPLPTGKTTYSKELSPGLELYRVTCPIGVLLVIFEARPEVVVNIAALAIKSGNAAILKGGKESVHTATLLNELIQRALGKTEFPSTSIQSVATRSEISSLLAQERYIDLVMPRGGKALVQSVKDQTKIPVMGHADGICAIYVDDEVDEGMVERVVLDSKLDYPAACNALETLLLHETHLKSLWPRLAESLLDSKIVLHLDPSTYSSLPESTRSNPLVKQAGPDAFDTEHLDLELSVKSVPDVRAAVDHINQHSSHHTDSILTTSDAHSSYFVRGVSSADVFINASTRFADGQRFGLGTEVGISTGKTHARGPVGLEGLCIYKWVLKSNEKDGSVVGDFAAGKGKTYTHKDLKGKEAPF</sequence>
<feature type="domain" description="Aldehyde dehydrogenase" evidence="12">
    <location>
        <begin position="5"/>
        <end position="301"/>
    </location>
</feature>
<dbReference type="Pfam" id="PF00171">
    <property type="entry name" value="Aldedh"/>
    <property type="match status" value="1"/>
</dbReference>
<evidence type="ECO:0000259" key="12">
    <source>
        <dbReference type="Pfam" id="PF00171"/>
    </source>
</evidence>
<keyword evidence="3" id="KW-0028">Amino-acid biosynthesis</keyword>
<dbReference type="EMBL" id="JABELV010000178">
    <property type="protein sequence ID" value="KAG7528532.1"/>
    <property type="molecule type" value="Genomic_DNA"/>
</dbReference>
<comment type="function">
    <text evidence="8">Catalyzes the NADPH dependent reduction of L-gamma-glutamyl 5-phosphate into L-glutamate 5-semialdehyde and phosphate. The product spontaneously undergoes cyclization to form 1-pyrroline-5-carboxylate.</text>
</comment>
<dbReference type="PANTHER" id="PTHR11063:SF8">
    <property type="entry name" value="DELTA-1-PYRROLINE-5-CARBOXYLATE SYNTHASE"/>
    <property type="match status" value="1"/>
</dbReference>
<dbReference type="PANTHER" id="PTHR11063">
    <property type="entry name" value="GLUTAMATE SEMIALDEHYDE DEHYDROGENASE"/>
    <property type="match status" value="1"/>
</dbReference>
<dbReference type="InterPro" id="IPR016161">
    <property type="entry name" value="Ald_DH/histidinol_DH"/>
</dbReference>
<evidence type="ECO:0000256" key="5">
    <source>
        <dbReference type="ARBA" id="ARBA00022857"/>
    </source>
</evidence>
<keyword evidence="5" id="KW-0521">NADP</keyword>
<dbReference type="UniPathway" id="UPA00098">
    <property type="reaction ID" value="UER00360"/>
</dbReference>
<dbReference type="Proteomes" id="UP000812966">
    <property type="component" value="Unassembled WGS sequence"/>
</dbReference>
<dbReference type="InterPro" id="IPR015590">
    <property type="entry name" value="Aldehyde_DH_dom"/>
</dbReference>
<evidence type="ECO:0000256" key="9">
    <source>
        <dbReference type="ARBA" id="ARBA00060997"/>
    </source>
</evidence>
<name>A0A8K0JFT9_9TREE</name>
<dbReference type="AlphaFoldDB" id="A0A8K0JFT9"/>
<dbReference type="InterPro" id="IPR020593">
    <property type="entry name" value="G-glutamylP_reductase_CS"/>
</dbReference>
<dbReference type="GO" id="GO:0004350">
    <property type="term" value="F:glutamate-5-semialdehyde dehydrogenase activity"/>
    <property type="evidence" value="ECO:0007669"/>
    <property type="project" value="UniProtKB-EC"/>
</dbReference>
<comment type="caution">
    <text evidence="13">The sequence shown here is derived from an EMBL/GenBank/DDBJ whole genome shotgun (WGS) entry which is preliminary data.</text>
</comment>
<dbReference type="GO" id="GO:0050661">
    <property type="term" value="F:NADP binding"/>
    <property type="evidence" value="ECO:0007669"/>
    <property type="project" value="InterPro"/>
</dbReference>
<dbReference type="HAMAP" id="MF_00412">
    <property type="entry name" value="ProA"/>
    <property type="match status" value="1"/>
</dbReference>
<dbReference type="CDD" id="cd07079">
    <property type="entry name" value="ALDH_F18-19_ProA-GPR"/>
    <property type="match status" value="1"/>
</dbReference>
<dbReference type="InterPro" id="IPR016163">
    <property type="entry name" value="Ald_DH_C"/>
</dbReference>
<evidence type="ECO:0000256" key="3">
    <source>
        <dbReference type="ARBA" id="ARBA00022605"/>
    </source>
</evidence>
<dbReference type="NCBIfam" id="NF001221">
    <property type="entry name" value="PRK00197.1"/>
    <property type="match status" value="1"/>
</dbReference>
<keyword evidence="4" id="KW-0641">Proline biosynthesis</keyword>
<evidence type="ECO:0000256" key="2">
    <source>
        <dbReference type="ARBA" id="ARBA00013002"/>
    </source>
</evidence>
<evidence type="ECO:0000256" key="7">
    <source>
        <dbReference type="ARBA" id="ARBA00049024"/>
    </source>
</evidence>
<protein>
    <recommendedName>
        <fullName evidence="2">glutamate-5-semialdehyde dehydrogenase</fullName>
        <ecNumber evidence="2">1.2.1.41</ecNumber>
    </recommendedName>
    <alternativeName>
        <fullName evidence="11">Glutamate-5-semialdehyde dehydrogenase</fullName>
    </alternativeName>
    <alternativeName>
        <fullName evidence="10">Glutamyl-gamma-semialdehyde dehydrogenase</fullName>
    </alternativeName>
</protein>
<comment type="catalytic activity">
    <reaction evidence="7">
        <text>L-glutamate 5-semialdehyde + phosphate + NADP(+) = L-glutamyl 5-phosphate + NADPH + H(+)</text>
        <dbReference type="Rhea" id="RHEA:19541"/>
        <dbReference type="ChEBI" id="CHEBI:15378"/>
        <dbReference type="ChEBI" id="CHEBI:43474"/>
        <dbReference type="ChEBI" id="CHEBI:57783"/>
        <dbReference type="ChEBI" id="CHEBI:58066"/>
        <dbReference type="ChEBI" id="CHEBI:58274"/>
        <dbReference type="ChEBI" id="CHEBI:58349"/>
        <dbReference type="EC" id="1.2.1.41"/>
    </reaction>
</comment>
<proteinExistence type="inferred from homology"/>
<reference evidence="13" key="1">
    <citation type="submission" date="2020-04" db="EMBL/GenBank/DDBJ databases">
        <title>Analysis of mating type loci in Filobasidium floriforme.</title>
        <authorList>
            <person name="Nowrousian M."/>
        </authorList>
    </citation>
    <scope>NUCLEOTIDE SEQUENCE</scope>
    <source>
        <strain evidence="13">CBS 6242</strain>
    </source>
</reference>
<accession>A0A8K0JFT9</accession>
<evidence type="ECO:0000313" key="13">
    <source>
        <dbReference type="EMBL" id="KAG7528532.1"/>
    </source>
</evidence>
<evidence type="ECO:0000256" key="10">
    <source>
        <dbReference type="ARBA" id="ARBA00075718"/>
    </source>
</evidence>
<evidence type="ECO:0000313" key="14">
    <source>
        <dbReference type="Proteomes" id="UP000812966"/>
    </source>
</evidence>
<gene>
    <name evidence="13" type="ORF">FFLO_06088</name>
</gene>
<evidence type="ECO:0000256" key="8">
    <source>
        <dbReference type="ARBA" id="ARBA00059423"/>
    </source>
</evidence>
<dbReference type="Gene3D" id="3.40.309.10">
    <property type="entry name" value="Aldehyde Dehydrogenase, Chain A, domain 2"/>
    <property type="match status" value="1"/>
</dbReference>
<dbReference type="GO" id="GO:0055129">
    <property type="term" value="P:L-proline biosynthetic process"/>
    <property type="evidence" value="ECO:0007669"/>
    <property type="project" value="UniProtKB-UniPathway"/>
</dbReference>
<evidence type="ECO:0000256" key="1">
    <source>
        <dbReference type="ARBA" id="ARBA00004985"/>
    </source>
</evidence>
<dbReference type="NCBIfam" id="TIGR00407">
    <property type="entry name" value="proA"/>
    <property type="match status" value="1"/>
</dbReference>
<evidence type="ECO:0000256" key="6">
    <source>
        <dbReference type="ARBA" id="ARBA00023002"/>
    </source>
</evidence>
<dbReference type="EC" id="1.2.1.41" evidence="2"/>
<dbReference type="InterPro" id="IPR000965">
    <property type="entry name" value="GPR_dom"/>
</dbReference>
<dbReference type="FunFam" id="3.40.309.10:FF:000006">
    <property type="entry name" value="Gamma-glutamyl phosphate reductase"/>
    <property type="match status" value="1"/>
</dbReference>
<dbReference type="InterPro" id="IPR016162">
    <property type="entry name" value="Ald_DH_N"/>
</dbReference>
<dbReference type="OrthoDB" id="1934954at2759"/>
<comment type="pathway">
    <text evidence="1">Amino-acid biosynthesis; L-proline biosynthesis; L-glutamate 5-semialdehyde from L-glutamate: step 2/2.</text>
</comment>
<dbReference type="InterPro" id="IPR012134">
    <property type="entry name" value="Glu-5-SA_DH"/>
</dbReference>
<dbReference type="PIRSF" id="PIRSF000151">
    <property type="entry name" value="GPR"/>
    <property type="match status" value="1"/>
</dbReference>
<dbReference type="Gene3D" id="3.40.605.10">
    <property type="entry name" value="Aldehyde Dehydrogenase, Chain A, domain 1"/>
    <property type="match status" value="1"/>
</dbReference>
<organism evidence="13 14">
    <name type="scientific">Filobasidium floriforme</name>
    <dbReference type="NCBI Taxonomy" id="5210"/>
    <lineage>
        <taxon>Eukaryota</taxon>
        <taxon>Fungi</taxon>
        <taxon>Dikarya</taxon>
        <taxon>Basidiomycota</taxon>
        <taxon>Agaricomycotina</taxon>
        <taxon>Tremellomycetes</taxon>
        <taxon>Filobasidiales</taxon>
        <taxon>Filobasidiaceae</taxon>
        <taxon>Filobasidium</taxon>
    </lineage>
</organism>
<evidence type="ECO:0000256" key="4">
    <source>
        <dbReference type="ARBA" id="ARBA00022650"/>
    </source>
</evidence>
<keyword evidence="6" id="KW-0560">Oxidoreductase</keyword>
<dbReference type="PROSITE" id="PS01223">
    <property type="entry name" value="PROA"/>
    <property type="match status" value="1"/>
</dbReference>
<comment type="similarity">
    <text evidence="9">Belongs to the gamma-glutamyl phosphate reductase family.</text>
</comment>
<keyword evidence="14" id="KW-1185">Reference proteome</keyword>
<evidence type="ECO:0000256" key="11">
    <source>
        <dbReference type="ARBA" id="ARBA00077451"/>
    </source>
</evidence>
<dbReference type="SUPFAM" id="SSF53720">
    <property type="entry name" value="ALDH-like"/>
    <property type="match status" value="1"/>
</dbReference>